<keyword evidence="6" id="KW-1185">Reference proteome</keyword>
<reference evidence="3" key="1">
    <citation type="journal article" date="2014" name="Int. J. Syst. Evol. Microbiol.">
        <title>Complete genome sequence of Corynebacterium casei LMG S-19264T (=DSM 44701T), isolated from a smear-ripened cheese.</title>
        <authorList>
            <consortium name="US DOE Joint Genome Institute (JGI-PGF)"/>
            <person name="Walter F."/>
            <person name="Albersmeier A."/>
            <person name="Kalinowski J."/>
            <person name="Ruckert C."/>
        </authorList>
    </citation>
    <scope>NUCLEOTIDE SEQUENCE</scope>
    <source>
        <strain evidence="3">CGMCC 1.14984</strain>
    </source>
</reference>
<dbReference type="EMBL" id="BMGZ01000001">
    <property type="protein sequence ID" value="GGH92883.1"/>
    <property type="molecule type" value="Genomic_DNA"/>
</dbReference>
<name>A0A8J3A1D8_9PROT</name>
<evidence type="ECO:0000313" key="5">
    <source>
        <dbReference type="Proteomes" id="UP000621856"/>
    </source>
</evidence>
<organism evidence="3 5">
    <name type="scientific">Aquisalinus luteolus</name>
    <dbReference type="NCBI Taxonomy" id="1566827"/>
    <lineage>
        <taxon>Bacteria</taxon>
        <taxon>Pseudomonadati</taxon>
        <taxon>Pseudomonadota</taxon>
        <taxon>Alphaproteobacteria</taxon>
        <taxon>Parvularculales</taxon>
        <taxon>Parvularculaceae</taxon>
        <taxon>Aquisalinus</taxon>
    </lineage>
</organism>
<feature type="signal peptide" evidence="2">
    <location>
        <begin position="1"/>
        <end position="26"/>
    </location>
</feature>
<dbReference type="Proteomes" id="UP000818603">
    <property type="component" value="Unassembled WGS sequence"/>
</dbReference>
<evidence type="ECO:0000313" key="3">
    <source>
        <dbReference type="EMBL" id="GGH92883.1"/>
    </source>
</evidence>
<evidence type="ECO:0000256" key="1">
    <source>
        <dbReference type="SAM" id="MobiDB-lite"/>
    </source>
</evidence>
<dbReference type="EMBL" id="VCJR02000001">
    <property type="protein sequence ID" value="NHK26615.1"/>
    <property type="molecule type" value="Genomic_DNA"/>
</dbReference>
<feature type="chain" id="PRO_5035200035" evidence="2">
    <location>
        <begin position="27"/>
        <end position="256"/>
    </location>
</feature>
<feature type="compositionally biased region" description="Acidic residues" evidence="1">
    <location>
        <begin position="221"/>
        <end position="241"/>
    </location>
</feature>
<comment type="caution">
    <text evidence="3">The sequence shown here is derived from an EMBL/GenBank/DDBJ whole genome shotgun (WGS) entry which is preliminary data.</text>
</comment>
<evidence type="ECO:0000256" key="2">
    <source>
        <dbReference type="SAM" id="SignalP"/>
    </source>
</evidence>
<dbReference type="AlphaFoldDB" id="A0A8J3A1D8"/>
<evidence type="ECO:0000313" key="4">
    <source>
        <dbReference type="EMBL" id="NHK26615.1"/>
    </source>
</evidence>
<dbReference type="PROSITE" id="PS51257">
    <property type="entry name" value="PROKAR_LIPOPROTEIN"/>
    <property type="match status" value="1"/>
</dbReference>
<reference evidence="4 6" key="2">
    <citation type="submission" date="2020-02" db="EMBL/GenBank/DDBJ databases">
        <title>Genome sequence of Parvularcula flava strain NH6-79.</title>
        <authorList>
            <person name="Abdul Karim M.H."/>
            <person name="Lam M.Q."/>
            <person name="Chen S.J."/>
            <person name="Yahya A."/>
            <person name="Shahir S."/>
            <person name="Shamsir M.S."/>
            <person name="Chong C.S."/>
        </authorList>
    </citation>
    <scope>NUCLEOTIDE SEQUENCE [LARGE SCALE GENOMIC DNA]</scope>
    <source>
        <strain evidence="4 6">NH6-79</strain>
    </source>
</reference>
<keyword evidence="2" id="KW-0732">Signal</keyword>
<proteinExistence type="predicted"/>
<dbReference type="InterPro" id="IPR012347">
    <property type="entry name" value="Ferritin-like"/>
</dbReference>
<feature type="region of interest" description="Disordered" evidence="1">
    <location>
        <begin position="198"/>
        <end position="256"/>
    </location>
</feature>
<gene>
    <name evidence="4" type="ORF">FF098_001680</name>
    <name evidence="3" type="ORF">GCM10011355_03420</name>
</gene>
<feature type="compositionally biased region" description="Acidic residues" evidence="1">
    <location>
        <begin position="204"/>
        <end position="214"/>
    </location>
</feature>
<accession>A0A8J3A1D8</accession>
<dbReference type="Proteomes" id="UP000621856">
    <property type="component" value="Unassembled WGS sequence"/>
</dbReference>
<reference evidence="3" key="3">
    <citation type="submission" date="2020-09" db="EMBL/GenBank/DDBJ databases">
        <authorList>
            <person name="Sun Q."/>
            <person name="Zhou Y."/>
        </authorList>
    </citation>
    <scope>NUCLEOTIDE SEQUENCE</scope>
    <source>
        <strain evidence="3">CGMCC 1.14984</strain>
    </source>
</reference>
<evidence type="ECO:0000313" key="6">
    <source>
        <dbReference type="Proteomes" id="UP000818603"/>
    </source>
</evidence>
<protein>
    <submittedName>
        <fullName evidence="4">DUF2383 domain-containing protein</fullName>
    </submittedName>
</protein>
<dbReference type="Gene3D" id="1.20.1260.10">
    <property type="match status" value="1"/>
</dbReference>
<dbReference type="RefSeq" id="WP_155136475.1">
    <property type="nucleotide sequence ID" value="NZ_BMGZ01000001.1"/>
</dbReference>
<feature type="compositionally biased region" description="Low complexity" evidence="1">
    <location>
        <begin position="242"/>
        <end position="256"/>
    </location>
</feature>
<sequence length="256" mass="26404">MVRTVFTLIAAAVLATSCATVPADQAGPATADNAPENQISAADQREADLRALDELTAILLAASQSYDAAAGNEAAADLVRAGEAPSLYETLGDARNSLAREVQVRVADLDGEARTTASAEGDGFFAIVNISDALQGGAELVLAEALSGESYLVETLRGYLADPAISVETKTFFQEVLPGLRAERDALALLVDALPEGALPEGAMPDEDEIEDDPQAGIQEPDPEDEEAGEAEETDADESAEEAAAAAETTVLAAQS</sequence>